<protein>
    <recommendedName>
        <fullName evidence="3">Fibronectin type-III domain-containing protein</fullName>
    </recommendedName>
</protein>
<feature type="compositionally biased region" description="Low complexity" evidence="1">
    <location>
        <begin position="113"/>
        <end position="122"/>
    </location>
</feature>
<feature type="domain" description="Fibronectin type-III" evidence="3">
    <location>
        <begin position="523"/>
        <end position="614"/>
    </location>
</feature>
<dbReference type="SUPFAM" id="SSF49265">
    <property type="entry name" value="Fibronectin type III"/>
    <property type="match status" value="6"/>
</dbReference>
<dbReference type="FunFam" id="2.60.40.10:FF:000373">
    <property type="entry name" value="fibronectin type-III domain-containing protein 3A isoform X1"/>
    <property type="match status" value="1"/>
</dbReference>
<keyword evidence="2" id="KW-0472">Membrane</keyword>
<dbReference type="InterPro" id="IPR003961">
    <property type="entry name" value="FN3_dom"/>
</dbReference>
<feature type="compositionally biased region" description="Polar residues" evidence="1">
    <location>
        <begin position="181"/>
        <end position="200"/>
    </location>
</feature>
<keyword evidence="5" id="KW-1185">Reference proteome</keyword>
<proteinExistence type="predicted"/>
<feature type="domain" description="Fibronectin type-III" evidence="3">
    <location>
        <begin position="431"/>
        <end position="519"/>
    </location>
</feature>
<dbReference type="PROSITE" id="PS50853">
    <property type="entry name" value="FN3"/>
    <property type="match status" value="9"/>
</dbReference>
<feature type="domain" description="Fibronectin type-III" evidence="3">
    <location>
        <begin position="618"/>
        <end position="710"/>
    </location>
</feature>
<keyword evidence="2" id="KW-1133">Transmembrane helix</keyword>
<feature type="domain" description="Fibronectin type-III" evidence="3">
    <location>
        <begin position="807"/>
        <end position="897"/>
    </location>
</feature>
<evidence type="ECO:0000313" key="5">
    <source>
        <dbReference type="Proteomes" id="UP001208570"/>
    </source>
</evidence>
<dbReference type="SMART" id="SM00060">
    <property type="entry name" value="FN3"/>
    <property type="match status" value="9"/>
</dbReference>
<evidence type="ECO:0000259" key="3">
    <source>
        <dbReference type="PROSITE" id="PS50853"/>
    </source>
</evidence>
<evidence type="ECO:0000256" key="2">
    <source>
        <dbReference type="SAM" id="Phobius"/>
    </source>
</evidence>
<dbReference type="PRINTS" id="PR00014">
    <property type="entry name" value="FNTYPEIII"/>
</dbReference>
<evidence type="ECO:0000256" key="1">
    <source>
        <dbReference type="SAM" id="MobiDB-lite"/>
    </source>
</evidence>
<dbReference type="PANTHER" id="PTHR24099:SF11">
    <property type="entry name" value="FIBRONECTIN TYPE III DOMAIN-CONTAINING 3BA-RELATED"/>
    <property type="match status" value="1"/>
</dbReference>
<dbReference type="Proteomes" id="UP001208570">
    <property type="component" value="Unassembled WGS sequence"/>
</dbReference>
<feature type="compositionally biased region" description="Basic and acidic residues" evidence="1">
    <location>
        <begin position="152"/>
        <end position="176"/>
    </location>
</feature>
<feature type="region of interest" description="Disordered" evidence="1">
    <location>
        <begin position="108"/>
        <end position="223"/>
    </location>
</feature>
<dbReference type="CDD" id="cd00063">
    <property type="entry name" value="FN3"/>
    <property type="match status" value="9"/>
</dbReference>
<dbReference type="EMBL" id="JAODUP010000825">
    <property type="protein sequence ID" value="KAK2143631.1"/>
    <property type="molecule type" value="Genomic_DNA"/>
</dbReference>
<feature type="transmembrane region" description="Helical" evidence="2">
    <location>
        <begin position="1120"/>
        <end position="1139"/>
    </location>
</feature>
<accession>A0AAD9IZT3</accession>
<reference evidence="4" key="1">
    <citation type="journal article" date="2023" name="Mol. Biol. Evol.">
        <title>Third-Generation Sequencing Reveals the Adaptive Role of the Epigenome in Three Deep-Sea Polychaetes.</title>
        <authorList>
            <person name="Perez M."/>
            <person name="Aroh O."/>
            <person name="Sun Y."/>
            <person name="Lan Y."/>
            <person name="Juniper S.K."/>
            <person name="Young C.R."/>
            <person name="Angers B."/>
            <person name="Qian P.Y."/>
        </authorList>
    </citation>
    <scope>NUCLEOTIDE SEQUENCE</scope>
    <source>
        <strain evidence="4">P08H-3</strain>
    </source>
</reference>
<organism evidence="4 5">
    <name type="scientific">Paralvinella palmiformis</name>
    <dbReference type="NCBI Taxonomy" id="53620"/>
    <lineage>
        <taxon>Eukaryota</taxon>
        <taxon>Metazoa</taxon>
        <taxon>Spiralia</taxon>
        <taxon>Lophotrochozoa</taxon>
        <taxon>Annelida</taxon>
        <taxon>Polychaeta</taxon>
        <taxon>Sedentaria</taxon>
        <taxon>Canalipalpata</taxon>
        <taxon>Terebellida</taxon>
        <taxon>Terebelliformia</taxon>
        <taxon>Alvinellidae</taxon>
        <taxon>Paralvinella</taxon>
    </lineage>
</organism>
<dbReference type="Pfam" id="PF00041">
    <property type="entry name" value="fn3"/>
    <property type="match status" value="5"/>
</dbReference>
<gene>
    <name evidence="4" type="ORF">LSH36_825g03009</name>
</gene>
<sequence>MTEWPCLVLPYDKRYTVVWLSPATVRMVSNNGPPLPMPMQVPPGHMVQQIVDENGILTHVILSPQPPGMPPGPPMTVGYYGGPNGTPQQMYPSYNHQGYPPYAAQYPHHHAQPPHMHTMGTPHHLHTTPPPNQTCNSHTHSHIHTGTPHSHSPNEDGRKQRQKQRLQEKLQKRRETANYYCGQNHTQHAMSPRKANNLNGDTRKGEVQSGNSSSDDGQEVEEERKKIKQLLGEMSQPTVSNVESRSALICLSPPEFGHNHDIQSADFKYELQLSEKKDSKFKPVYNGEATEITLKDLRPCTEFFLKVSCIWNGIKGEPTEPISFKTDPCEPDPPPVPKLVSKSKTWLLVKWNAAADNGSRISSYFLEYDKGLGEHHFVEVYSGLPSLRQYKVTKLNASTRYLFRLAASNALGKSKYSETVCFYTSGSVPSQPDPPMCSEQFVKALTISWIRRPNDDEFTLQMEDVATGHGFLNVYNGQDLSYRIRNLRRNTEYKFRLQSSNEEGSSKWSDIVCYHTLPDRPSPPTKLQLKGKIHSHSFRVIWEPPRDNGGAEITNYILQIGDGCSYCTKHSGIDREYSCDDAQPGTTYHVHVACISAGGQSDWCDPLSITTQPVVPGPCLSPKLHGKPKATSLHLRWAPPSYEGGDAVSEYDVIMTNPDNTTREVYRGRECECVVAGLLPGRPYLFQVRPINKAGAGPWSDSLEVVSGPGVPDPPKMPAVSCRSPHCATITWEEPVNNGARITDYRLEWQQRTDTEFVQLYCGSALSYEVKGTLNPATSYSFRVQALNSAGAGPFSAIATCMTPPSSPGPVMSVRASATATSIHLVWKEPLNNGSPILSYNINVGEKLVMSVDNILDYVIDDLVPETTYRIRVQAVNEIGVGAFSSPVKVATHSLPPSPPSIECISMGSNTLKLKWGDGKNPDMVDYCLEMLRDNGSFHPIYHGRGQSHKVNKLNELTDYQFRIYAINEAGHGPHSDIYTFSTTKAPPPPVKSPHVCDIQLDSCTVEWPMIKPMGQDPILYTVQIQRLSAREHEYKQVYHGADTRCLIDRLLPQTDYQVRVCAVRQSVEEKGEHLTGAYSPGVRFVTLSPKPASTSTSETSTTSLTARIHEAPSLTDQQWAIIILIVFALCAVVIAILAQQIIAYTNGGGSFGAGSPSAGTTLIPDGSSKQ</sequence>
<feature type="domain" description="Fibronectin type-III" evidence="3">
    <location>
        <begin position="898"/>
        <end position="987"/>
    </location>
</feature>
<dbReference type="InterPro" id="IPR036116">
    <property type="entry name" value="FN3_sf"/>
</dbReference>
<dbReference type="PANTHER" id="PTHR24099">
    <property type="entry name" value="E3 UBIQUITIN-PROTEIN LIGASE TRIM36-RELATED"/>
    <property type="match status" value="1"/>
</dbReference>
<name>A0AAD9IZT3_9ANNE</name>
<dbReference type="InterPro" id="IPR050617">
    <property type="entry name" value="E3_ligase_FN3/SPRY"/>
</dbReference>
<keyword evidence="2" id="KW-0812">Transmembrane</keyword>
<feature type="domain" description="Fibronectin type-III" evidence="3">
    <location>
        <begin position="233"/>
        <end position="329"/>
    </location>
</feature>
<evidence type="ECO:0000313" key="4">
    <source>
        <dbReference type="EMBL" id="KAK2143631.1"/>
    </source>
</evidence>
<dbReference type="InterPro" id="IPR013783">
    <property type="entry name" value="Ig-like_fold"/>
</dbReference>
<feature type="domain" description="Fibronectin type-III" evidence="3">
    <location>
        <begin position="714"/>
        <end position="806"/>
    </location>
</feature>
<feature type="domain" description="Fibronectin type-III" evidence="3">
    <location>
        <begin position="990"/>
        <end position="1090"/>
    </location>
</feature>
<dbReference type="Gene3D" id="2.60.40.10">
    <property type="entry name" value="Immunoglobulins"/>
    <property type="match status" value="9"/>
</dbReference>
<dbReference type="AlphaFoldDB" id="A0AAD9IZT3"/>
<feature type="domain" description="Fibronectin type-III" evidence="3">
    <location>
        <begin position="333"/>
        <end position="427"/>
    </location>
</feature>
<comment type="caution">
    <text evidence="4">The sequence shown here is derived from an EMBL/GenBank/DDBJ whole genome shotgun (WGS) entry which is preliminary data.</text>
</comment>